<proteinExistence type="predicted"/>
<sequence length="315" mass="34509">MSPRPALLVVPVLVMSAPASAELPEPVRAMIDAAIETGNRDTVKAVIDTARATFPDDKAEIDDRWNAFVAERREIAAAEAAQEEEAIRTAGLFERWHGEGQIGAFQSSGNTEEFGVSAALKLEREGIDWTHKLRAAVDYRRGDGVTTREQFLGVYEPRYQIGENLFAYGLAQYERDTRQRLNARYAVSGGFGYKVLDSDDLELSIKAGPAYRITDYIDGPTEERLAALAGADFSWRITDTLKFTQSTNAVAETGGEALILVDSSNTTLNLVTGLEAGLLDRLTARFSYQLDYDSNPPSGAASTDTLSRFTLVYGF</sequence>
<dbReference type="RefSeq" id="WP_123877806.1">
    <property type="nucleotide sequence ID" value="NZ_RPFZ01000001.1"/>
</dbReference>
<protein>
    <submittedName>
        <fullName evidence="2">DUF481 domain-containing protein</fullName>
    </submittedName>
</protein>
<evidence type="ECO:0000313" key="2">
    <source>
        <dbReference type="EMBL" id="RPF70390.1"/>
    </source>
</evidence>
<keyword evidence="1" id="KW-0732">Signal</keyword>
<feature type="chain" id="PRO_5018105359" evidence="1">
    <location>
        <begin position="22"/>
        <end position="315"/>
    </location>
</feature>
<comment type="caution">
    <text evidence="2">The sequence shown here is derived from an EMBL/GenBank/DDBJ whole genome shotgun (WGS) entry which is preliminary data.</text>
</comment>
<organism evidence="2 3">
    <name type="scientific">Aurantiacibacter spongiae</name>
    <dbReference type="NCBI Taxonomy" id="2488860"/>
    <lineage>
        <taxon>Bacteria</taxon>
        <taxon>Pseudomonadati</taxon>
        <taxon>Pseudomonadota</taxon>
        <taxon>Alphaproteobacteria</taxon>
        <taxon>Sphingomonadales</taxon>
        <taxon>Erythrobacteraceae</taxon>
        <taxon>Aurantiacibacter</taxon>
    </lineage>
</organism>
<evidence type="ECO:0000313" key="3">
    <source>
        <dbReference type="Proteomes" id="UP000275232"/>
    </source>
</evidence>
<feature type="signal peptide" evidence="1">
    <location>
        <begin position="1"/>
        <end position="21"/>
    </location>
</feature>
<dbReference type="Proteomes" id="UP000275232">
    <property type="component" value="Unassembled WGS sequence"/>
</dbReference>
<keyword evidence="3" id="KW-1185">Reference proteome</keyword>
<reference evidence="2 3" key="1">
    <citation type="submission" date="2018-11" db="EMBL/GenBank/DDBJ databases">
        <title>Erythrobacter spongiae sp. nov., isolated from a marine sponge.</title>
        <authorList>
            <person name="Zhuang L."/>
            <person name="Luo L."/>
        </authorList>
    </citation>
    <scope>NUCLEOTIDE SEQUENCE [LARGE SCALE GENOMIC DNA]</scope>
    <source>
        <strain evidence="2 3">HN-E23</strain>
    </source>
</reference>
<gene>
    <name evidence="2" type="ORF">EG799_01155</name>
</gene>
<accession>A0A3N5CSS6</accession>
<dbReference type="AlphaFoldDB" id="A0A3N5CSS6"/>
<dbReference type="Pfam" id="PF04338">
    <property type="entry name" value="DUF481"/>
    <property type="match status" value="1"/>
</dbReference>
<dbReference type="OrthoDB" id="7341471at2"/>
<evidence type="ECO:0000256" key="1">
    <source>
        <dbReference type="SAM" id="SignalP"/>
    </source>
</evidence>
<name>A0A3N5CSS6_9SPHN</name>
<dbReference type="EMBL" id="RPFZ01000001">
    <property type="protein sequence ID" value="RPF70390.1"/>
    <property type="molecule type" value="Genomic_DNA"/>
</dbReference>
<dbReference type="InterPro" id="IPR007433">
    <property type="entry name" value="DUF481"/>
</dbReference>